<proteinExistence type="predicted"/>
<dbReference type="Gene3D" id="1.25.40.10">
    <property type="entry name" value="Tetratricopeptide repeat domain"/>
    <property type="match status" value="1"/>
</dbReference>
<dbReference type="AlphaFoldDB" id="A0A1I1BJU6"/>
<dbReference type="Pfam" id="PF25872">
    <property type="entry name" value="HTH_77"/>
    <property type="match status" value="1"/>
</dbReference>
<dbReference type="SMART" id="SM00421">
    <property type="entry name" value="HTH_LUXR"/>
    <property type="match status" value="1"/>
</dbReference>
<dbReference type="SUPFAM" id="SSF52540">
    <property type="entry name" value="P-loop containing nucleoside triphosphate hydrolases"/>
    <property type="match status" value="1"/>
</dbReference>
<gene>
    <name evidence="2" type="ORF">SAMN05216266_114117</name>
</gene>
<dbReference type="SUPFAM" id="SSF46894">
    <property type="entry name" value="C-terminal effector domain of the bipartite response regulators"/>
    <property type="match status" value="1"/>
</dbReference>
<dbReference type="InterPro" id="IPR049945">
    <property type="entry name" value="AAA_22"/>
</dbReference>
<protein>
    <submittedName>
        <fullName evidence="2">Non-specific serine/threonine protein kinase</fullName>
    </submittedName>
</protein>
<keyword evidence="2" id="KW-0723">Serine/threonine-protein kinase</keyword>
<dbReference type="InterPro" id="IPR058852">
    <property type="entry name" value="HTH_77"/>
</dbReference>
<dbReference type="GO" id="GO:0016887">
    <property type="term" value="F:ATP hydrolysis activity"/>
    <property type="evidence" value="ECO:0007669"/>
    <property type="project" value="InterPro"/>
</dbReference>
<dbReference type="Gene3D" id="1.10.10.10">
    <property type="entry name" value="Winged helix-like DNA-binding domain superfamily/Winged helix DNA-binding domain"/>
    <property type="match status" value="1"/>
</dbReference>
<dbReference type="InterPro" id="IPR027417">
    <property type="entry name" value="P-loop_NTPase"/>
</dbReference>
<evidence type="ECO:0000313" key="3">
    <source>
        <dbReference type="Proteomes" id="UP000243799"/>
    </source>
</evidence>
<dbReference type="PROSITE" id="PS50043">
    <property type="entry name" value="HTH_LUXR_2"/>
    <property type="match status" value="1"/>
</dbReference>
<name>A0A1I1BJU6_9PSEU</name>
<dbReference type="PRINTS" id="PR00038">
    <property type="entry name" value="HTHLUXR"/>
</dbReference>
<dbReference type="EMBL" id="FOKG01000014">
    <property type="protein sequence ID" value="SFB49896.1"/>
    <property type="molecule type" value="Genomic_DNA"/>
</dbReference>
<dbReference type="GO" id="GO:0006355">
    <property type="term" value="P:regulation of DNA-templated transcription"/>
    <property type="evidence" value="ECO:0007669"/>
    <property type="project" value="InterPro"/>
</dbReference>
<keyword evidence="3" id="KW-1185">Reference proteome</keyword>
<evidence type="ECO:0000259" key="1">
    <source>
        <dbReference type="PROSITE" id="PS50043"/>
    </source>
</evidence>
<accession>A0A1I1BJU6</accession>
<dbReference type="PANTHER" id="PTHR47691:SF3">
    <property type="entry name" value="HTH-TYPE TRANSCRIPTIONAL REGULATOR RV0890C-RELATED"/>
    <property type="match status" value="1"/>
</dbReference>
<keyword evidence="2" id="KW-0808">Transferase</keyword>
<dbReference type="GO" id="GO:0003677">
    <property type="term" value="F:DNA binding"/>
    <property type="evidence" value="ECO:0007669"/>
    <property type="project" value="InterPro"/>
</dbReference>
<dbReference type="InterPro" id="IPR036388">
    <property type="entry name" value="WH-like_DNA-bd_sf"/>
</dbReference>
<dbReference type="SUPFAM" id="SSF48452">
    <property type="entry name" value="TPR-like"/>
    <property type="match status" value="1"/>
</dbReference>
<dbReference type="PRINTS" id="PR00364">
    <property type="entry name" value="DISEASERSIST"/>
</dbReference>
<dbReference type="InterPro" id="IPR000792">
    <property type="entry name" value="Tscrpt_reg_LuxR_C"/>
</dbReference>
<dbReference type="STRING" id="490629.SAMN05216266_114117"/>
<reference evidence="3" key="1">
    <citation type="submission" date="2016-10" db="EMBL/GenBank/DDBJ databases">
        <authorList>
            <person name="Varghese N."/>
            <person name="Submissions S."/>
        </authorList>
    </citation>
    <scope>NUCLEOTIDE SEQUENCE [LARGE SCALE GENOMIC DNA]</scope>
    <source>
        <strain evidence="3">CGMCC 4.3568</strain>
    </source>
</reference>
<evidence type="ECO:0000313" key="2">
    <source>
        <dbReference type="EMBL" id="SFB49896.1"/>
    </source>
</evidence>
<sequence>MSGVAVERFPVDSLPTEATTYVGRSAEIHGARQMLGTASLVTLTGPGGVGKTRLALRVAAAARAAFQDDVVFVGLADLHKPELLVNTVAERLGLGDRSNRPQIDLLVDQLRARRLLLVLDNCEHLVEACARLVEALLASCPHLVVLATSRQSLAVAGEQVLPVRPLAVPESADAPDGFEQYDAVRLFVDRAKAVVPSFAVTDENIGDVARLCRALDGLPLAIELAAVRLRSLSVRQIADRLDTRFTLLTGGRRWSPGRHATLQALIDWSHELCTEQERLLWARTSVFSGSFDLDAAEEVCSGDGLDRTVVLDVIDGLIDKSILLREEHEDVARYRLLETVRQYGEDRLSVAGDLTGRARRHRDWYLRLTTRAAAEWIGPDQVEWVHRIRREYANLRKALDFCASAPEEATAGLTMVHAIKEYLLIRGLNTEGRVWLGRLLDIAPVDAGNRSTALSTYAFLALIQGDMPAFETTLASAAEVAEETGDELAGAYADHVLAYAALIGDNSERAAELFHAAAGQFRRHQDLGGELWSTFNYGLAVSLSGDLDRGREVLRDCVQNYVARGEVFWRSWALWSESAAEYLRGDLERATNAGLQLLRLQRRIDDRVVIAFSLTVMAGCETHAGRWRRAARLFGAATATWQSVGTAPTNYAAFVEPMQRDIALVTEGLGAAEATAEFGAGTTMSVRDAVLYALGEEQSVADRATDDPRMVLTRRETEIAELVASGMTNREIADRLVIARRTAETHIDHILTKLDFANRAQIAAWFVASRRG</sequence>
<dbReference type="Pfam" id="PF13401">
    <property type="entry name" value="AAA_22"/>
    <property type="match status" value="1"/>
</dbReference>
<dbReference type="CDD" id="cd06170">
    <property type="entry name" value="LuxR_C_like"/>
    <property type="match status" value="1"/>
</dbReference>
<dbReference type="GO" id="GO:0004674">
    <property type="term" value="F:protein serine/threonine kinase activity"/>
    <property type="evidence" value="ECO:0007669"/>
    <property type="project" value="UniProtKB-KW"/>
</dbReference>
<dbReference type="Pfam" id="PF00196">
    <property type="entry name" value="GerE"/>
    <property type="match status" value="1"/>
</dbReference>
<dbReference type="Gene3D" id="3.40.50.300">
    <property type="entry name" value="P-loop containing nucleotide triphosphate hydrolases"/>
    <property type="match status" value="1"/>
</dbReference>
<feature type="domain" description="HTH luxR-type" evidence="1">
    <location>
        <begin position="705"/>
        <end position="770"/>
    </location>
</feature>
<keyword evidence="2" id="KW-0418">Kinase</keyword>
<dbReference type="InterPro" id="IPR011990">
    <property type="entry name" value="TPR-like_helical_dom_sf"/>
</dbReference>
<dbReference type="Proteomes" id="UP000243799">
    <property type="component" value="Unassembled WGS sequence"/>
</dbReference>
<dbReference type="PANTHER" id="PTHR47691">
    <property type="entry name" value="REGULATOR-RELATED"/>
    <property type="match status" value="1"/>
</dbReference>
<organism evidence="2 3">
    <name type="scientific">Amycolatopsis marina</name>
    <dbReference type="NCBI Taxonomy" id="490629"/>
    <lineage>
        <taxon>Bacteria</taxon>
        <taxon>Bacillati</taxon>
        <taxon>Actinomycetota</taxon>
        <taxon>Actinomycetes</taxon>
        <taxon>Pseudonocardiales</taxon>
        <taxon>Pseudonocardiaceae</taxon>
        <taxon>Amycolatopsis</taxon>
    </lineage>
</organism>
<dbReference type="InterPro" id="IPR016032">
    <property type="entry name" value="Sig_transdc_resp-reg_C-effctor"/>
</dbReference>